<evidence type="ECO:0000313" key="13">
    <source>
        <dbReference type="Proteomes" id="UP000481339"/>
    </source>
</evidence>
<dbReference type="Pfam" id="PF07730">
    <property type="entry name" value="HisKA_3"/>
    <property type="match status" value="1"/>
</dbReference>
<dbReference type="Proteomes" id="UP000481339">
    <property type="component" value="Unassembled WGS sequence"/>
</dbReference>
<dbReference type="GO" id="GO:0005524">
    <property type="term" value="F:ATP binding"/>
    <property type="evidence" value="ECO:0007669"/>
    <property type="project" value="UniProtKB-KW"/>
</dbReference>
<dbReference type="Gene3D" id="3.30.565.10">
    <property type="entry name" value="Histidine kinase-like ATPase, C-terminal domain"/>
    <property type="match status" value="1"/>
</dbReference>
<accession>A0A7C8BR97</accession>
<evidence type="ECO:0000256" key="10">
    <source>
        <dbReference type="SAM" id="Phobius"/>
    </source>
</evidence>
<evidence type="ECO:0000256" key="4">
    <source>
        <dbReference type="ARBA" id="ARBA00022679"/>
    </source>
</evidence>
<evidence type="ECO:0000256" key="6">
    <source>
        <dbReference type="ARBA" id="ARBA00022777"/>
    </source>
</evidence>
<keyword evidence="13" id="KW-1185">Reference proteome</keyword>
<organism evidence="12 13">
    <name type="scientific">Pseudoclavibacter caeni</name>
    <dbReference type="NCBI Taxonomy" id="908846"/>
    <lineage>
        <taxon>Bacteria</taxon>
        <taxon>Bacillati</taxon>
        <taxon>Actinomycetota</taxon>
        <taxon>Actinomycetes</taxon>
        <taxon>Micrococcales</taxon>
        <taxon>Microbacteriaceae</taxon>
        <taxon>Pseudoclavibacter</taxon>
    </lineage>
</organism>
<dbReference type="InterPro" id="IPR005467">
    <property type="entry name" value="His_kinase_dom"/>
</dbReference>
<dbReference type="SMART" id="SM00387">
    <property type="entry name" value="HATPase_c"/>
    <property type="match status" value="1"/>
</dbReference>
<dbReference type="GO" id="GO:0046983">
    <property type="term" value="F:protein dimerization activity"/>
    <property type="evidence" value="ECO:0007669"/>
    <property type="project" value="InterPro"/>
</dbReference>
<keyword evidence="10" id="KW-0812">Transmembrane</keyword>
<evidence type="ECO:0000256" key="3">
    <source>
        <dbReference type="ARBA" id="ARBA00022553"/>
    </source>
</evidence>
<dbReference type="InterPro" id="IPR011712">
    <property type="entry name" value="Sig_transdc_His_kin_sub3_dim/P"/>
</dbReference>
<dbReference type="Pfam" id="PF02518">
    <property type="entry name" value="HATPase_c"/>
    <property type="match status" value="1"/>
</dbReference>
<keyword evidence="7" id="KW-0067">ATP-binding</keyword>
<feature type="transmembrane region" description="Helical" evidence="10">
    <location>
        <begin position="73"/>
        <end position="90"/>
    </location>
</feature>
<dbReference type="CDD" id="cd16917">
    <property type="entry name" value="HATPase_UhpB-NarQ-NarX-like"/>
    <property type="match status" value="1"/>
</dbReference>
<keyword evidence="4" id="KW-0808">Transferase</keyword>
<dbReference type="OrthoDB" id="227596at2"/>
<evidence type="ECO:0000313" key="12">
    <source>
        <dbReference type="EMBL" id="KAB1632029.1"/>
    </source>
</evidence>
<dbReference type="InterPro" id="IPR036890">
    <property type="entry name" value="HATPase_C_sf"/>
</dbReference>
<keyword evidence="6 12" id="KW-0418">Kinase</keyword>
<name>A0A7C8BR97_9MICO</name>
<dbReference type="InterPro" id="IPR055558">
    <property type="entry name" value="DUF7134"/>
</dbReference>
<feature type="compositionally biased region" description="Pro residues" evidence="9">
    <location>
        <begin position="1"/>
        <end position="11"/>
    </location>
</feature>
<dbReference type="EC" id="2.7.13.3" evidence="2"/>
<dbReference type="Gene3D" id="1.20.5.1930">
    <property type="match status" value="1"/>
</dbReference>
<dbReference type="SUPFAM" id="SSF55874">
    <property type="entry name" value="ATPase domain of HSP90 chaperone/DNA topoisomerase II/histidine kinase"/>
    <property type="match status" value="1"/>
</dbReference>
<dbReference type="InterPro" id="IPR003594">
    <property type="entry name" value="HATPase_dom"/>
</dbReference>
<feature type="transmembrane region" description="Helical" evidence="10">
    <location>
        <begin position="95"/>
        <end position="112"/>
    </location>
</feature>
<evidence type="ECO:0000256" key="5">
    <source>
        <dbReference type="ARBA" id="ARBA00022741"/>
    </source>
</evidence>
<dbReference type="InterPro" id="IPR050482">
    <property type="entry name" value="Sensor_HK_TwoCompSys"/>
</dbReference>
<evidence type="ECO:0000256" key="7">
    <source>
        <dbReference type="ARBA" id="ARBA00022840"/>
    </source>
</evidence>
<keyword evidence="5" id="KW-0547">Nucleotide-binding</keyword>
<dbReference type="PANTHER" id="PTHR24421">
    <property type="entry name" value="NITRATE/NITRITE SENSOR PROTEIN NARX-RELATED"/>
    <property type="match status" value="1"/>
</dbReference>
<feature type="transmembrane region" description="Helical" evidence="10">
    <location>
        <begin position="41"/>
        <end position="61"/>
    </location>
</feature>
<comment type="catalytic activity">
    <reaction evidence="1">
        <text>ATP + protein L-histidine = ADP + protein N-phospho-L-histidine.</text>
        <dbReference type="EC" id="2.7.13.3"/>
    </reaction>
</comment>
<reference evidence="12 13" key="1">
    <citation type="submission" date="2019-09" db="EMBL/GenBank/DDBJ databases">
        <title>Phylogeny of genus Pseudoclavibacter and closely related genus.</title>
        <authorList>
            <person name="Li Y."/>
        </authorList>
    </citation>
    <scope>NUCLEOTIDE SEQUENCE [LARGE SCALE GENOMIC DNA]</scope>
    <source>
        <strain evidence="12 13">JCM 16921</strain>
    </source>
</reference>
<evidence type="ECO:0000256" key="2">
    <source>
        <dbReference type="ARBA" id="ARBA00012438"/>
    </source>
</evidence>
<feature type="transmembrane region" description="Helical" evidence="10">
    <location>
        <begin position="141"/>
        <end position="158"/>
    </location>
</feature>
<evidence type="ECO:0000259" key="11">
    <source>
        <dbReference type="PROSITE" id="PS50109"/>
    </source>
</evidence>
<feature type="region of interest" description="Disordered" evidence="9">
    <location>
        <begin position="1"/>
        <end position="26"/>
    </location>
</feature>
<evidence type="ECO:0000256" key="9">
    <source>
        <dbReference type="SAM" id="MobiDB-lite"/>
    </source>
</evidence>
<gene>
    <name evidence="12" type="ORF">F8O02_06670</name>
</gene>
<keyword evidence="3" id="KW-0597">Phosphoprotein</keyword>
<feature type="transmembrane region" description="Helical" evidence="10">
    <location>
        <begin position="184"/>
        <end position="205"/>
    </location>
</feature>
<dbReference type="PROSITE" id="PS50109">
    <property type="entry name" value="HIS_KIN"/>
    <property type="match status" value="1"/>
</dbReference>
<protein>
    <recommendedName>
        <fullName evidence="2">histidine kinase</fullName>
        <ecNumber evidence="2">2.7.13.3</ecNumber>
    </recommendedName>
</protein>
<sequence length="450" mass="48247">MRPQPDVPTPARPVVAGVRPDRSRHPGSRVYRWTSRHRQTVDVLLALALALVFLLPVLAYGDDASSGDRWQDAGWLLMAISAGLVVPLAWRRTAPVPAAAVMVAACLVQVTLGSEPVIADGLVLMMVYALAAYAPRWASIAGLWTALGGAVLFTLRYVNPFATSAWTGDPVVSGPQTRAEVTSAIVSMLVFLGFVAALVVVVWLFGDITRSRMLQQRELAEHAARLELQQAQERELAAADERARIAREMHDIVAHSLSVIITQADGARYASAADPAVAPRTLATIAETGRSSLREMRRILGVLRDDDRAETTPLPTLADLDELVATVRLSGLDVAVDTTGTPAPQRLSAGAQLVVYRVVQEALTNVLKHAGGTPHARVALDWGADTLGITVVDDGRGVTRVDLTGLAGARQGLRGMRERIELFDGALEAGPRPGGGFRVRATLPYEEESR</sequence>
<feature type="domain" description="Histidine kinase" evidence="11">
    <location>
        <begin position="252"/>
        <end position="447"/>
    </location>
</feature>
<dbReference type="EMBL" id="WBKA01000004">
    <property type="protein sequence ID" value="KAB1632029.1"/>
    <property type="molecule type" value="Genomic_DNA"/>
</dbReference>
<dbReference type="GO" id="GO:0016020">
    <property type="term" value="C:membrane"/>
    <property type="evidence" value="ECO:0007669"/>
    <property type="project" value="InterPro"/>
</dbReference>
<comment type="caution">
    <text evidence="12">The sequence shown here is derived from an EMBL/GenBank/DDBJ whole genome shotgun (WGS) entry which is preliminary data.</text>
</comment>
<dbReference type="GO" id="GO:0000155">
    <property type="term" value="F:phosphorelay sensor kinase activity"/>
    <property type="evidence" value="ECO:0007669"/>
    <property type="project" value="InterPro"/>
</dbReference>
<dbReference type="AlphaFoldDB" id="A0A7C8BR97"/>
<dbReference type="PANTHER" id="PTHR24421:SF10">
    <property type="entry name" value="NITRATE_NITRITE SENSOR PROTEIN NARQ"/>
    <property type="match status" value="1"/>
</dbReference>
<keyword evidence="10" id="KW-1133">Transmembrane helix</keyword>
<keyword evidence="8" id="KW-0902">Two-component regulatory system</keyword>
<dbReference type="Pfam" id="PF23539">
    <property type="entry name" value="DUF7134"/>
    <property type="match status" value="1"/>
</dbReference>
<evidence type="ECO:0000256" key="1">
    <source>
        <dbReference type="ARBA" id="ARBA00000085"/>
    </source>
</evidence>
<proteinExistence type="predicted"/>
<evidence type="ECO:0000256" key="8">
    <source>
        <dbReference type="ARBA" id="ARBA00023012"/>
    </source>
</evidence>
<keyword evidence="10" id="KW-0472">Membrane</keyword>